<accession>A0A319EPD5</accession>
<evidence type="ECO:0000313" key="3">
    <source>
        <dbReference type="Proteomes" id="UP000247810"/>
    </source>
</evidence>
<sequence>MAMKTLSTIAFAWSFGSNVGNYVVRMFQQSDEAYTIQAQHDMIHVIRNGIPELTEAVRQKKIQMGPLNLTPPSVSLNNFQTGMIVAIFLVPLKAVMEIKKEKDGFGAHVYLFIRNYMENVAGPNEAQGCRHYFYVWSSDTDWYPVFEEVHRRHPLGSEFRGYSRALPSICAKMRGDRQTLVETSSYEGNAIFHLLIPAYTRTVVQSPIAFHKALFPLVITGGKHQNKDLVWLHLRNKSQQLHLRGVGLLSPKEYPYIEAGWIGIYAGGLGSLGGLIVVFGFPQWAPPAVITAVGCICFSIASALVVLGGLIYRAVALKNTKTLGVLVR</sequence>
<feature type="transmembrane region" description="Helical" evidence="1">
    <location>
        <begin position="259"/>
        <end position="282"/>
    </location>
</feature>
<dbReference type="AlphaFoldDB" id="A0A319EPD5"/>
<keyword evidence="1" id="KW-1133">Transmembrane helix</keyword>
<reference evidence="2 3" key="1">
    <citation type="submission" date="2018-02" db="EMBL/GenBank/DDBJ databases">
        <title>The genomes of Aspergillus section Nigri reveals drivers in fungal speciation.</title>
        <authorList>
            <consortium name="DOE Joint Genome Institute"/>
            <person name="Vesth T.C."/>
            <person name="Nybo J."/>
            <person name="Theobald S."/>
            <person name="Brandl J."/>
            <person name="Frisvad J.C."/>
            <person name="Nielsen K.F."/>
            <person name="Lyhne E.K."/>
            <person name="Kogle M.E."/>
            <person name="Kuo A."/>
            <person name="Riley R."/>
            <person name="Clum A."/>
            <person name="Nolan M."/>
            <person name="Lipzen A."/>
            <person name="Salamov A."/>
            <person name="Henrissat B."/>
            <person name="Wiebenga A."/>
            <person name="De vries R.P."/>
            <person name="Grigoriev I.V."/>
            <person name="Mortensen U.H."/>
            <person name="Andersen M.R."/>
            <person name="Baker S.E."/>
        </authorList>
    </citation>
    <scope>NUCLEOTIDE SEQUENCE [LARGE SCALE GENOMIC DNA]</scope>
    <source>
        <strain evidence="2 3">CBS 707.79</strain>
    </source>
</reference>
<dbReference type="Pfam" id="PF20219">
    <property type="entry name" value="DUF6579"/>
    <property type="match status" value="1"/>
</dbReference>
<evidence type="ECO:0000256" key="1">
    <source>
        <dbReference type="SAM" id="Phobius"/>
    </source>
</evidence>
<evidence type="ECO:0000313" key="2">
    <source>
        <dbReference type="EMBL" id="PYH92792.1"/>
    </source>
</evidence>
<dbReference type="EMBL" id="KZ825907">
    <property type="protein sequence ID" value="PYH92792.1"/>
    <property type="molecule type" value="Genomic_DNA"/>
</dbReference>
<gene>
    <name evidence="2" type="ORF">BO71DRAFT_442218</name>
</gene>
<protein>
    <submittedName>
        <fullName evidence="2">Uncharacterized protein</fullName>
    </submittedName>
</protein>
<proteinExistence type="predicted"/>
<dbReference type="InterPro" id="IPR046486">
    <property type="entry name" value="DUF6579"/>
</dbReference>
<keyword evidence="3" id="KW-1185">Reference proteome</keyword>
<dbReference type="Proteomes" id="UP000247810">
    <property type="component" value="Unassembled WGS sequence"/>
</dbReference>
<name>A0A319EPD5_9EURO</name>
<dbReference type="OrthoDB" id="3852249at2759"/>
<feature type="transmembrane region" description="Helical" evidence="1">
    <location>
        <begin position="288"/>
        <end position="312"/>
    </location>
</feature>
<dbReference type="STRING" id="1448320.A0A319EPD5"/>
<organism evidence="2 3">
    <name type="scientific">Aspergillus ellipticus CBS 707.79</name>
    <dbReference type="NCBI Taxonomy" id="1448320"/>
    <lineage>
        <taxon>Eukaryota</taxon>
        <taxon>Fungi</taxon>
        <taxon>Dikarya</taxon>
        <taxon>Ascomycota</taxon>
        <taxon>Pezizomycotina</taxon>
        <taxon>Eurotiomycetes</taxon>
        <taxon>Eurotiomycetidae</taxon>
        <taxon>Eurotiales</taxon>
        <taxon>Aspergillaceae</taxon>
        <taxon>Aspergillus</taxon>
        <taxon>Aspergillus subgen. Circumdati</taxon>
    </lineage>
</organism>
<dbReference type="VEuPathDB" id="FungiDB:BO71DRAFT_442218"/>
<keyword evidence="1" id="KW-0472">Membrane</keyword>
<keyword evidence="1" id="KW-0812">Transmembrane</keyword>